<dbReference type="GO" id="GO:0042254">
    <property type="term" value="P:ribosome biogenesis"/>
    <property type="evidence" value="ECO:0007669"/>
    <property type="project" value="TreeGrafter"/>
</dbReference>
<sequence length="402" mass="45132">MSAEIADSFSSFSGRDWMEMSDWINGGFFSWIVQPSASLLSVIQSVSNIFCKDCAADSCPLTYVMHAMACERLVDLNSRIKSFEYLIENGDNLVQVAEISSLRQEAAGLTGFMMEHLSLVSEDQQRIFVSADTTNNKMVNYESDEWDFSICSVNKKSLPTALWWVVCQNIHAWCPRASKKDLKRFLSLLIQTSIPYVRNSFGVVIEHKNHEADRPKNVALDQISYSALLIPVCMSKEYFAKRFCSALEKSTLPFSSDFPSGNVKFKSSPNWPNVLSDLENSSLAISCKKLNVSDCSSASSCKGQNSQPSTIMKFTACQSLLNLLSCMPKGHLDRRSFSRYVTSILNLERIVVGGLLDYQNASCSTYYYELFRLFVSCRKALRCIITACEETIASRTSVDSRQ</sequence>
<protein>
    <submittedName>
        <fullName evidence="1">Uncharacterized protein</fullName>
    </submittedName>
</protein>
<dbReference type="InterPro" id="IPR052609">
    <property type="entry name" value="Ribosome_Biogenesis_Reg"/>
</dbReference>
<dbReference type="Gramene" id="PRQ22004">
    <property type="protein sequence ID" value="PRQ22004"/>
    <property type="gene ID" value="RchiOBHm_Chr6g0245531"/>
</dbReference>
<dbReference type="PANTHER" id="PTHR15682">
    <property type="entry name" value="UNHEALTHY RIBOSOME BIOGENESIS PROTEIN 2 HOMOLOG"/>
    <property type="match status" value="1"/>
</dbReference>
<organism evidence="1 2">
    <name type="scientific">Rosa chinensis</name>
    <name type="common">China rose</name>
    <dbReference type="NCBI Taxonomy" id="74649"/>
    <lineage>
        <taxon>Eukaryota</taxon>
        <taxon>Viridiplantae</taxon>
        <taxon>Streptophyta</taxon>
        <taxon>Embryophyta</taxon>
        <taxon>Tracheophyta</taxon>
        <taxon>Spermatophyta</taxon>
        <taxon>Magnoliopsida</taxon>
        <taxon>eudicotyledons</taxon>
        <taxon>Gunneridae</taxon>
        <taxon>Pentapetalae</taxon>
        <taxon>rosids</taxon>
        <taxon>fabids</taxon>
        <taxon>Rosales</taxon>
        <taxon>Rosaceae</taxon>
        <taxon>Rosoideae</taxon>
        <taxon>Rosoideae incertae sedis</taxon>
        <taxon>Rosa</taxon>
    </lineage>
</organism>
<comment type="caution">
    <text evidence="1">The sequence shown here is derived from an EMBL/GenBank/DDBJ whole genome shotgun (WGS) entry which is preliminary data.</text>
</comment>
<name>A0A2P6PJA7_ROSCH</name>
<dbReference type="PANTHER" id="PTHR15682:SF2">
    <property type="entry name" value="UNHEALTHY RIBOSOME BIOGENESIS PROTEIN 2 HOMOLOG"/>
    <property type="match status" value="1"/>
</dbReference>
<evidence type="ECO:0000313" key="2">
    <source>
        <dbReference type="Proteomes" id="UP000238479"/>
    </source>
</evidence>
<dbReference type="Proteomes" id="UP000238479">
    <property type="component" value="Chromosome 6"/>
</dbReference>
<keyword evidence="2" id="KW-1185">Reference proteome</keyword>
<evidence type="ECO:0000313" key="1">
    <source>
        <dbReference type="EMBL" id="PRQ22004.1"/>
    </source>
</evidence>
<proteinExistence type="predicted"/>
<dbReference type="GO" id="GO:0005730">
    <property type="term" value="C:nucleolus"/>
    <property type="evidence" value="ECO:0007669"/>
    <property type="project" value="TreeGrafter"/>
</dbReference>
<gene>
    <name evidence="1" type="ORF">RchiOBHm_Chr6g0245531</name>
</gene>
<accession>A0A2P6PJA7</accession>
<dbReference type="STRING" id="74649.A0A2P6PJA7"/>
<dbReference type="AlphaFoldDB" id="A0A2P6PJA7"/>
<reference evidence="1 2" key="1">
    <citation type="journal article" date="2018" name="Nat. Genet.">
        <title>The Rosa genome provides new insights in the design of modern roses.</title>
        <authorList>
            <person name="Bendahmane M."/>
        </authorList>
    </citation>
    <scope>NUCLEOTIDE SEQUENCE [LARGE SCALE GENOMIC DNA]</scope>
    <source>
        <strain evidence="2">cv. Old Blush</strain>
    </source>
</reference>
<dbReference type="EMBL" id="PDCK01000044">
    <property type="protein sequence ID" value="PRQ22004.1"/>
    <property type="molecule type" value="Genomic_DNA"/>
</dbReference>